<comment type="subunit">
    <text evidence="3">Homodimer.</text>
</comment>
<dbReference type="InterPro" id="IPR000740">
    <property type="entry name" value="GrpE"/>
</dbReference>
<dbReference type="PANTHER" id="PTHR21237:SF23">
    <property type="entry name" value="GRPE PROTEIN HOMOLOG, MITOCHONDRIAL"/>
    <property type="match status" value="1"/>
</dbReference>
<dbReference type="PRINTS" id="PR00773">
    <property type="entry name" value="GRPEPROTEIN"/>
</dbReference>
<comment type="subcellular location">
    <subcellularLocation>
        <location evidence="3">Cytoplasm</location>
    </subcellularLocation>
</comment>
<keyword evidence="2 3" id="KW-0143">Chaperone</keyword>
<feature type="region of interest" description="Disordered" evidence="5">
    <location>
        <begin position="257"/>
        <end position="288"/>
    </location>
</feature>
<sequence>MSCGLPCVQAVFVKGVWVLQPDASHDPKRKPNEAADARVGPDQQPPAGRQEPDGKHEPAGQGGAPGDREAGGSPPTGEEREQPQAQREGAAPSADGALTSPNPSKQLEEAASRIASLEDQLLRLRADFDNYRRRSRSDVERAVDDAVERMARPLLTVLDDLERAMTAIPADARWSQVGVGIRMVHQELMAALDTVGIRAVAALGEPFDPAVHQAIGTVEVTDPAQDGRVVEELVRGFVLTRTGRVLRPAMVRVGALRPKEDAADDETQPAAESDAGTEGIEHGEQQGE</sequence>
<evidence type="ECO:0000256" key="1">
    <source>
        <dbReference type="ARBA" id="ARBA00009054"/>
    </source>
</evidence>
<dbReference type="HAMAP" id="MF_01151">
    <property type="entry name" value="GrpE"/>
    <property type="match status" value="1"/>
</dbReference>
<dbReference type="Proteomes" id="UP001332192">
    <property type="component" value="Chromosome"/>
</dbReference>
<reference evidence="6 7" key="1">
    <citation type="journal article" date="2024" name="Front. Microbiol.">
        <title>Novel thermophilic genera Geochorda gen. nov. and Carboxydochorda gen. nov. from the deep terrestrial subsurface reveal the ecophysiological diversity in the class Limnochordia.</title>
        <authorList>
            <person name="Karnachuk O.V."/>
            <person name="Lukina A.P."/>
            <person name="Avakyan M.R."/>
            <person name="Kadnikov V.V."/>
            <person name="Begmatov S."/>
            <person name="Beletsky A.V."/>
            <person name="Vlasova K.G."/>
            <person name="Novikov A.A."/>
            <person name="Shcherbakova V.A."/>
            <person name="Mardanov A.V."/>
            <person name="Ravin N.V."/>
        </authorList>
    </citation>
    <scope>NUCLEOTIDE SEQUENCE [LARGE SCALE GENOMIC DNA]</scope>
    <source>
        <strain evidence="6 7">L945</strain>
    </source>
</reference>
<comment type="similarity">
    <text evidence="1 3 4">Belongs to the GrpE family.</text>
</comment>
<protein>
    <recommendedName>
        <fullName evidence="3">Protein GrpE</fullName>
    </recommendedName>
    <alternativeName>
        <fullName evidence="3">HSP-70 cofactor</fullName>
    </alternativeName>
</protein>
<keyword evidence="3" id="KW-0346">Stress response</keyword>
<dbReference type="RefSeq" id="WP_324717519.1">
    <property type="nucleotide sequence ID" value="NZ_CP141615.1"/>
</dbReference>
<dbReference type="InterPro" id="IPR009012">
    <property type="entry name" value="GrpE_head"/>
</dbReference>
<evidence type="ECO:0000256" key="4">
    <source>
        <dbReference type="RuleBase" id="RU004478"/>
    </source>
</evidence>
<feature type="compositionally biased region" description="Basic and acidic residues" evidence="5">
    <location>
        <begin position="279"/>
        <end position="288"/>
    </location>
</feature>
<name>A0ABZ1BZS0_9FIRM</name>
<evidence type="ECO:0000313" key="7">
    <source>
        <dbReference type="Proteomes" id="UP001332192"/>
    </source>
</evidence>
<evidence type="ECO:0000256" key="5">
    <source>
        <dbReference type="SAM" id="MobiDB-lite"/>
    </source>
</evidence>
<keyword evidence="7" id="KW-1185">Reference proteome</keyword>
<comment type="function">
    <text evidence="3">Participates actively in the response to hyperosmotic and heat shock by preventing the aggregation of stress-denatured proteins, in association with DnaK and GrpE. It is the nucleotide exchange factor for DnaK and may function as a thermosensor. Unfolded proteins bind initially to DnaJ; upon interaction with the DnaJ-bound protein, DnaK hydrolyzes its bound ATP, resulting in the formation of a stable complex. GrpE releases ADP from DnaK; ATP binding to DnaK triggers the release of the substrate protein, thus completing the reaction cycle. Several rounds of ATP-dependent interactions between DnaJ, DnaK and GrpE are required for fully efficient folding.</text>
</comment>
<accession>A0ABZ1BZS0</accession>
<dbReference type="Gene3D" id="2.30.22.10">
    <property type="entry name" value="Head domain of nucleotide exchange factor GrpE"/>
    <property type="match status" value="1"/>
</dbReference>
<dbReference type="EMBL" id="CP141615">
    <property type="protein sequence ID" value="WRP18248.1"/>
    <property type="molecule type" value="Genomic_DNA"/>
</dbReference>
<dbReference type="InterPro" id="IPR013805">
    <property type="entry name" value="GrpE_CC"/>
</dbReference>
<gene>
    <name evidence="3" type="primary">grpE</name>
    <name evidence="6" type="ORF">U7230_04375</name>
</gene>
<evidence type="ECO:0000256" key="3">
    <source>
        <dbReference type="HAMAP-Rule" id="MF_01151"/>
    </source>
</evidence>
<dbReference type="Pfam" id="PF01025">
    <property type="entry name" value="GrpE"/>
    <property type="match status" value="1"/>
</dbReference>
<dbReference type="Gene3D" id="3.90.20.20">
    <property type="match status" value="1"/>
</dbReference>
<evidence type="ECO:0000313" key="6">
    <source>
        <dbReference type="EMBL" id="WRP18248.1"/>
    </source>
</evidence>
<evidence type="ECO:0000256" key="2">
    <source>
        <dbReference type="ARBA" id="ARBA00023186"/>
    </source>
</evidence>
<feature type="compositionally biased region" description="Basic and acidic residues" evidence="5">
    <location>
        <begin position="23"/>
        <end position="36"/>
    </location>
</feature>
<proteinExistence type="inferred from homology"/>
<dbReference type="SUPFAM" id="SSF58014">
    <property type="entry name" value="Coiled-coil domain of nucleotide exchange factor GrpE"/>
    <property type="match status" value="1"/>
</dbReference>
<organism evidence="6 7">
    <name type="scientific">Carboxydichorda subterranea</name>
    <dbReference type="NCBI Taxonomy" id="3109565"/>
    <lineage>
        <taxon>Bacteria</taxon>
        <taxon>Bacillati</taxon>
        <taxon>Bacillota</taxon>
        <taxon>Limnochordia</taxon>
        <taxon>Limnochordales</taxon>
        <taxon>Geochordaceae</taxon>
        <taxon>Carboxydichorda</taxon>
    </lineage>
</organism>
<keyword evidence="3" id="KW-0963">Cytoplasm</keyword>
<dbReference type="SUPFAM" id="SSF51064">
    <property type="entry name" value="Head domain of nucleotide exchange factor GrpE"/>
    <property type="match status" value="1"/>
</dbReference>
<dbReference type="PANTHER" id="PTHR21237">
    <property type="entry name" value="GRPE PROTEIN"/>
    <property type="match status" value="1"/>
</dbReference>
<dbReference type="CDD" id="cd00446">
    <property type="entry name" value="GrpE"/>
    <property type="match status" value="1"/>
</dbReference>
<feature type="region of interest" description="Disordered" evidence="5">
    <location>
        <begin position="21"/>
        <end position="111"/>
    </location>
</feature>